<dbReference type="HOGENOM" id="CLU_026719_1_0_6"/>
<dbReference type="PRINTS" id="PR00419">
    <property type="entry name" value="ADXRDTASE"/>
</dbReference>
<dbReference type="GO" id="GO:0005829">
    <property type="term" value="C:cytosol"/>
    <property type="evidence" value="ECO:0000318"/>
    <property type="project" value="GO_Central"/>
</dbReference>
<reference evidence="2 3" key="2">
    <citation type="journal article" date="2009" name="Infect. Immun.">
        <title>Comparative genomics reveal extensive transposon-mediated genomic plasticity and diversity among potential effector proteins within the genus Coxiella.</title>
        <authorList>
            <person name="Beare P.A."/>
            <person name="Unsworth N."/>
            <person name="Andoh M."/>
            <person name="Voth D.E."/>
            <person name="Omsland A."/>
            <person name="Gilk S.D."/>
            <person name="Williams K.P."/>
            <person name="Sobral B.W."/>
            <person name="Kupko J.J.III."/>
            <person name="Porcella S.F."/>
            <person name="Samuel J.E."/>
            <person name="Heinzen R.A."/>
        </authorList>
    </citation>
    <scope>NUCLEOTIDE SEQUENCE [LARGE SCALE GENOMIC DNA]</scope>
    <source>
        <strain evidence="3">RSA 493 / Nine Mile phase I</strain>
    </source>
</reference>
<evidence type="ECO:0000313" key="3">
    <source>
        <dbReference type="Proteomes" id="UP000002671"/>
    </source>
</evidence>
<dbReference type="Pfam" id="PF01593">
    <property type="entry name" value="Amino_oxidase"/>
    <property type="match status" value="1"/>
</dbReference>
<name>Q83AP6_COXBU</name>
<accession>Q83AP6</accession>
<dbReference type="Proteomes" id="UP000002671">
    <property type="component" value="Chromosome"/>
</dbReference>
<feature type="domain" description="Amine oxidase" evidence="1">
    <location>
        <begin position="16"/>
        <end position="316"/>
    </location>
</feature>
<gene>
    <name evidence="2" type="ordered locus">CBU_1835</name>
</gene>
<sequence length="459" mass="52210">MKRTNPHIAILGGGPAGLYAARLLTRQNFRVTVLDKGERPGGLATAQRYGENWYDTGQHMFHSFDREIFEDVKTLMGEERIEVELNARIKWAGGYFRYPLQFQDMIKGIPFFKLCRQVSGLFSAQFKNAIVRKTPKDAEEALIQLYGKPLYKFFFEDFTHRYWGIHPKGLSATFITSKMPKLTAVDVLKKGLEKIGIKDRGKTTESPLTKEILHYSRTGSETMPRCVAKAVIDAGGEVLLRAEVKNVITENNNVKKIIYQRDGETRELECDACISTIPINALIRRLDPVCPDYVLNAVNHIRYKPIAIYGLLVNKPKCFDGLFVYYRNHIFHRICEPKNAGLEVNPPDHTVLIVETTCEIDDPKWRGEASVKEQIFSQLAQEGLCQPDEIVETHLTRCETGYPIFALGFEKHLDIMMEHLQNITNLVSTGRQGAFTYPDMHGAMRMGISAAENIMQRFG</sequence>
<dbReference type="EC" id="1.3.3.4" evidence="2"/>
<dbReference type="EnsemblBacteria" id="AAO91328">
    <property type="protein sequence ID" value="AAO91328"/>
    <property type="gene ID" value="CBU_1835"/>
</dbReference>
<dbReference type="GO" id="GO:0050660">
    <property type="term" value="F:flavin adenine dinucleotide binding"/>
    <property type="evidence" value="ECO:0000318"/>
    <property type="project" value="GO_Central"/>
</dbReference>
<dbReference type="STRING" id="227377.CBU_1835"/>
<dbReference type="GO" id="GO:0004729">
    <property type="term" value="F:oxygen-dependent protoporphyrinogen oxidase activity"/>
    <property type="evidence" value="ECO:0007669"/>
    <property type="project" value="UniProtKB-EC"/>
</dbReference>
<proteinExistence type="predicted"/>
<dbReference type="GO" id="GO:0008767">
    <property type="term" value="F:UDP-galactopyranose mutase activity"/>
    <property type="evidence" value="ECO:0000318"/>
    <property type="project" value="GO_Central"/>
</dbReference>
<dbReference type="OrthoDB" id="9815989at2"/>
<dbReference type="SUPFAM" id="SSF51905">
    <property type="entry name" value="FAD/NAD(P)-binding domain"/>
    <property type="match status" value="1"/>
</dbReference>
<dbReference type="InterPro" id="IPR002937">
    <property type="entry name" value="Amino_oxidase"/>
</dbReference>
<dbReference type="PATRIC" id="fig|227377.7.peg.1818"/>
<keyword evidence="3" id="KW-1185">Reference proteome</keyword>
<dbReference type="Gene3D" id="3.50.50.60">
    <property type="entry name" value="FAD/NAD(P)-binding domain"/>
    <property type="match status" value="1"/>
</dbReference>
<dbReference type="EMBL" id="AE016828">
    <property type="protein sequence ID" value="AAO91328.1"/>
    <property type="molecule type" value="Genomic_DNA"/>
</dbReference>
<dbReference type="GeneID" id="1209747"/>
<dbReference type="PANTHER" id="PTHR21197">
    <property type="entry name" value="UDP-GALACTOPYRANOSE MUTASE"/>
    <property type="match status" value="1"/>
</dbReference>
<protein>
    <submittedName>
        <fullName evidence="2">Protoporphyrinogen oxidase</fullName>
        <ecNumber evidence="2">1.3.3.4</ecNumber>
    </submittedName>
</protein>
<reference evidence="2 3" key="1">
    <citation type="journal article" date="2003" name="Proc. Natl. Acad. Sci. U.S.A.">
        <title>Complete genome sequence of the Q-fever pathogen, Coxiella burnetii.</title>
        <authorList>
            <person name="Seshadri R."/>
            <person name="Paulsen I.T."/>
            <person name="Eisen J.A."/>
            <person name="Read T.D."/>
            <person name="Nelson K.E."/>
            <person name="Nelson W.C."/>
            <person name="Ward N.L."/>
            <person name="Tettelin H."/>
            <person name="Davidsen T.M."/>
            <person name="Beanan M.J."/>
            <person name="Deboy R.T."/>
            <person name="Daugherty S.C."/>
            <person name="Brinkac L.M."/>
            <person name="Madupu R."/>
            <person name="Dodson R.J."/>
            <person name="Khouri H.M."/>
            <person name="Lee K.H."/>
            <person name="Carty H.A."/>
            <person name="Scanlan D."/>
            <person name="Heinzen R.A."/>
            <person name="Thompson H.A."/>
            <person name="Samuel J.E."/>
            <person name="Fraser C.M."/>
            <person name="Heidelberg J.F."/>
        </authorList>
    </citation>
    <scope>NUCLEOTIDE SEQUENCE [LARGE SCALE GENOMIC DNA]</scope>
    <source>
        <strain evidence="3">RSA 493 / Nine Mile phase I</strain>
    </source>
</reference>
<dbReference type="KEGG" id="cbu:CBU_1835"/>
<keyword evidence="2" id="KW-0560">Oxidoreductase</keyword>
<evidence type="ECO:0000313" key="2">
    <source>
        <dbReference type="EMBL" id="AAO91328.1"/>
    </source>
</evidence>
<dbReference type="RefSeq" id="NP_820814.1">
    <property type="nucleotide sequence ID" value="NC_002971.4"/>
</dbReference>
<dbReference type="eggNOG" id="COG1232">
    <property type="taxonomic scope" value="Bacteria"/>
</dbReference>
<evidence type="ECO:0000259" key="1">
    <source>
        <dbReference type="Pfam" id="PF01593"/>
    </source>
</evidence>
<organism evidence="2 3">
    <name type="scientific">Coxiella burnetii (strain RSA 493 / Nine Mile phase I)</name>
    <dbReference type="NCBI Taxonomy" id="227377"/>
    <lineage>
        <taxon>Bacteria</taxon>
        <taxon>Pseudomonadati</taxon>
        <taxon>Pseudomonadota</taxon>
        <taxon>Gammaproteobacteria</taxon>
        <taxon>Legionellales</taxon>
        <taxon>Coxiellaceae</taxon>
        <taxon>Coxiella</taxon>
    </lineage>
</organism>
<dbReference type="PANTHER" id="PTHR21197:SF0">
    <property type="entry name" value="UDP-GALACTOPYRANOSE MUTASE"/>
    <property type="match status" value="1"/>
</dbReference>
<dbReference type="AlphaFoldDB" id="Q83AP6"/>
<dbReference type="RefSeq" id="WP_010958475.1">
    <property type="nucleotide sequence ID" value="NC_002971.4"/>
</dbReference>
<dbReference type="InterPro" id="IPR036188">
    <property type="entry name" value="FAD/NAD-bd_sf"/>
</dbReference>